<feature type="non-terminal residue" evidence="3">
    <location>
        <position position="1"/>
    </location>
</feature>
<protein>
    <submittedName>
        <fullName evidence="3">Uncharacterized protein</fullName>
    </submittedName>
</protein>
<proteinExistence type="predicted"/>
<evidence type="ECO:0000256" key="2">
    <source>
        <dbReference type="ARBA" id="ARBA00022840"/>
    </source>
</evidence>
<dbReference type="EMBL" id="JAJJMA010333607">
    <property type="protein sequence ID" value="MCL7050953.1"/>
    <property type="molecule type" value="Genomic_DNA"/>
</dbReference>
<organism evidence="3 4">
    <name type="scientific">Papaver nudicaule</name>
    <name type="common">Iceland poppy</name>
    <dbReference type="NCBI Taxonomy" id="74823"/>
    <lineage>
        <taxon>Eukaryota</taxon>
        <taxon>Viridiplantae</taxon>
        <taxon>Streptophyta</taxon>
        <taxon>Embryophyta</taxon>
        <taxon>Tracheophyta</taxon>
        <taxon>Spermatophyta</taxon>
        <taxon>Magnoliopsida</taxon>
        <taxon>Ranunculales</taxon>
        <taxon>Papaveraceae</taxon>
        <taxon>Papaveroideae</taxon>
        <taxon>Papaver</taxon>
    </lineage>
</organism>
<gene>
    <name evidence="3" type="ORF">MKW94_000273</name>
</gene>
<evidence type="ECO:0000313" key="3">
    <source>
        <dbReference type="EMBL" id="MCL7050953.1"/>
    </source>
</evidence>
<dbReference type="PRINTS" id="PR00301">
    <property type="entry name" value="HEATSHOCK70"/>
</dbReference>
<dbReference type="SUPFAM" id="SSF53067">
    <property type="entry name" value="Actin-like ATPase domain"/>
    <property type="match status" value="1"/>
</dbReference>
<name>A0AA42B4A6_PAPNU</name>
<keyword evidence="1" id="KW-0547">Nucleotide-binding</keyword>
<sequence length="102" mass="11395">PTRPLGNEPHMFDAVDERLSQLREHLHAVVRTREENSEGARTTPSVVAFRAKGELLVGTPAKRQALTNPTNTIFMVLYKIVKAPNRDAWVEANGQTYSPSKL</sequence>
<reference evidence="3" key="1">
    <citation type="submission" date="2022-03" db="EMBL/GenBank/DDBJ databases">
        <title>A functionally conserved STORR gene fusion in Papaver species that diverged 16.8 million years ago.</title>
        <authorList>
            <person name="Catania T."/>
        </authorList>
    </citation>
    <scope>NUCLEOTIDE SEQUENCE</scope>
    <source>
        <strain evidence="3">S-191538</strain>
    </source>
</reference>
<keyword evidence="4" id="KW-1185">Reference proteome</keyword>
<dbReference type="GO" id="GO:0005524">
    <property type="term" value="F:ATP binding"/>
    <property type="evidence" value="ECO:0007669"/>
    <property type="project" value="UniProtKB-KW"/>
</dbReference>
<keyword evidence="2" id="KW-0067">ATP-binding</keyword>
<dbReference type="AlphaFoldDB" id="A0AA42B4A6"/>
<dbReference type="Proteomes" id="UP001177140">
    <property type="component" value="Unassembled WGS sequence"/>
</dbReference>
<evidence type="ECO:0000313" key="4">
    <source>
        <dbReference type="Proteomes" id="UP001177140"/>
    </source>
</evidence>
<dbReference type="Pfam" id="PF00012">
    <property type="entry name" value="HSP70"/>
    <property type="match status" value="1"/>
</dbReference>
<dbReference type="InterPro" id="IPR043129">
    <property type="entry name" value="ATPase_NBD"/>
</dbReference>
<feature type="non-terminal residue" evidence="3">
    <location>
        <position position="102"/>
    </location>
</feature>
<dbReference type="GO" id="GO:0140662">
    <property type="term" value="F:ATP-dependent protein folding chaperone"/>
    <property type="evidence" value="ECO:0007669"/>
    <property type="project" value="InterPro"/>
</dbReference>
<dbReference type="InterPro" id="IPR013126">
    <property type="entry name" value="Hsp_70_fam"/>
</dbReference>
<accession>A0AA42B4A6</accession>
<dbReference type="Gene3D" id="3.30.420.40">
    <property type="match status" value="1"/>
</dbReference>
<comment type="caution">
    <text evidence="3">The sequence shown here is derived from an EMBL/GenBank/DDBJ whole genome shotgun (WGS) entry which is preliminary data.</text>
</comment>
<evidence type="ECO:0000256" key="1">
    <source>
        <dbReference type="ARBA" id="ARBA00022741"/>
    </source>
</evidence>